<evidence type="ECO:0000313" key="5">
    <source>
        <dbReference type="EnsemblMetazoa" id="XP_028518051.1"/>
    </source>
</evidence>
<evidence type="ECO:0000256" key="1">
    <source>
        <dbReference type="ARBA" id="ARBA00005234"/>
    </source>
</evidence>
<dbReference type="CDD" id="cd15489">
    <property type="entry name" value="PHD_SF"/>
    <property type="match status" value="1"/>
</dbReference>
<dbReference type="GeneID" id="114574227"/>
<protein>
    <recommendedName>
        <fullName evidence="4">Ubiquitin-like protease family profile domain-containing protein</fullName>
    </recommendedName>
</protein>
<name>A0A913YVI5_EXADI</name>
<dbReference type="GO" id="GO:0006508">
    <property type="term" value="P:proteolysis"/>
    <property type="evidence" value="ECO:0007669"/>
    <property type="project" value="UniProtKB-KW"/>
</dbReference>
<evidence type="ECO:0000313" key="6">
    <source>
        <dbReference type="Proteomes" id="UP000887567"/>
    </source>
</evidence>
<sequence length="269" mass="30188">MLDIGPVRLSVFDLLTLIPPRGVEQLVQSGFKVPSDLERGWLSDTVIEAFLWQLCSDHRNVFAADASMCTVVQLNASTRRLWHGQSFTDIDKIIIPMNKNGGHWTMLALDRVAKVRYYFDSLNKTGARQLKTTSPNGIAGLIQKLSSTADIKTGWKSTQWPCIQPSHVTQLDRYNCGVFVCFFARCISEGVSIPAQTCDIVAEREKLTAQIFGFCYDDIEQRNTGVCKVCRDDDGEDWLGCDACGQFFHASCLDVDYVECLAKFFRCPC</sequence>
<keyword evidence="3" id="KW-0378">Hydrolase</keyword>
<accession>A0A913YVI5</accession>
<dbReference type="OrthoDB" id="5989225at2759"/>
<dbReference type="PROSITE" id="PS50600">
    <property type="entry name" value="ULP_PROTEASE"/>
    <property type="match status" value="1"/>
</dbReference>
<evidence type="ECO:0000256" key="3">
    <source>
        <dbReference type="ARBA" id="ARBA00022801"/>
    </source>
</evidence>
<dbReference type="SUPFAM" id="SSF57903">
    <property type="entry name" value="FYVE/PHD zinc finger"/>
    <property type="match status" value="1"/>
</dbReference>
<keyword evidence="2" id="KW-0645">Protease</keyword>
<dbReference type="Gene3D" id="3.40.395.10">
    <property type="entry name" value="Adenoviral Proteinase, Chain A"/>
    <property type="match status" value="1"/>
</dbReference>
<keyword evidence="6" id="KW-1185">Reference proteome</keyword>
<dbReference type="KEGG" id="epa:114574227"/>
<dbReference type="Pfam" id="PF02902">
    <property type="entry name" value="Peptidase_C48"/>
    <property type="match status" value="1"/>
</dbReference>
<dbReference type="InterPro" id="IPR038765">
    <property type="entry name" value="Papain-like_cys_pep_sf"/>
</dbReference>
<dbReference type="InterPro" id="IPR011011">
    <property type="entry name" value="Znf_FYVE_PHD"/>
</dbReference>
<dbReference type="Gene3D" id="3.30.40.10">
    <property type="entry name" value="Zinc/RING finger domain, C3HC4 (zinc finger)"/>
    <property type="match status" value="1"/>
</dbReference>
<reference evidence="5" key="1">
    <citation type="submission" date="2022-11" db="UniProtKB">
        <authorList>
            <consortium name="EnsemblMetazoa"/>
        </authorList>
    </citation>
    <scope>IDENTIFICATION</scope>
</reference>
<comment type="similarity">
    <text evidence="1">Belongs to the peptidase C48 family.</text>
</comment>
<dbReference type="InterPro" id="IPR013083">
    <property type="entry name" value="Znf_RING/FYVE/PHD"/>
</dbReference>
<evidence type="ECO:0000259" key="4">
    <source>
        <dbReference type="PROSITE" id="PS50600"/>
    </source>
</evidence>
<dbReference type="Proteomes" id="UP000887567">
    <property type="component" value="Unplaced"/>
</dbReference>
<dbReference type="InterPro" id="IPR003653">
    <property type="entry name" value="Peptidase_C48_C"/>
</dbReference>
<evidence type="ECO:0000256" key="2">
    <source>
        <dbReference type="ARBA" id="ARBA00022670"/>
    </source>
</evidence>
<organism evidence="5 6">
    <name type="scientific">Exaiptasia diaphana</name>
    <name type="common">Tropical sea anemone</name>
    <name type="synonym">Aiptasia pulchella</name>
    <dbReference type="NCBI Taxonomy" id="2652724"/>
    <lineage>
        <taxon>Eukaryota</taxon>
        <taxon>Metazoa</taxon>
        <taxon>Cnidaria</taxon>
        <taxon>Anthozoa</taxon>
        <taxon>Hexacorallia</taxon>
        <taxon>Actiniaria</taxon>
        <taxon>Aiptasiidae</taxon>
        <taxon>Exaiptasia</taxon>
    </lineage>
</organism>
<dbReference type="RefSeq" id="XP_028518051.1">
    <property type="nucleotide sequence ID" value="XM_028662250.1"/>
</dbReference>
<dbReference type="AlphaFoldDB" id="A0A913YVI5"/>
<dbReference type="SUPFAM" id="SSF54001">
    <property type="entry name" value="Cysteine proteinases"/>
    <property type="match status" value="1"/>
</dbReference>
<dbReference type="GO" id="GO:0008234">
    <property type="term" value="F:cysteine-type peptidase activity"/>
    <property type="evidence" value="ECO:0007669"/>
    <property type="project" value="InterPro"/>
</dbReference>
<feature type="domain" description="Ubiquitin-like protease family profile" evidence="4">
    <location>
        <begin position="7"/>
        <end position="187"/>
    </location>
</feature>
<proteinExistence type="inferred from homology"/>
<dbReference type="EnsemblMetazoa" id="XM_028662250.1">
    <property type="protein sequence ID" value="XP_028518051.1"/>
    <property type="gene ID" value="LOC114574227"/>
</dbReference>